<evidence type="ECO:0000313" key="2">
    <source>
        <dbReference type="Proteomes" id="UP001500359"/>
    </source>
</evidence>
<proteinExistence type="predicted"/>
<reference evidence="2" key="1">
    <citation type="journal article" date="2019" name="Int. J. Syst. Evol. Microbiol.">
        <title>The Global Catalogue of Microorganisms (GCM) 10K type strain sequencing project: providing services to taxonomists for standard genome sequencing and annotation.</title>
        <authorList>
            <consortium name="The Broad Institute Genomics Platform"/>
            <consortium name="The Broad Institute Genome Sequencing Center for Infectious Disease"/>
            <person name="Wu L."/>
            <person name="Ma J."/>
        </authorList>
    </citation>
    <scope>NUCLEOTIDE SEQUENCE [LARGE SCALE GENOMIC DNA]</scope>
    <source>
        <strain evidence="2">JCM 15896</strain>
    </source>
</reference>
<sequence length="339" mass="38975">MGMCNLIQQSYSFVSRYSLLFMLISVIVFSSQSVAQSLSEQQLRHKIAQFQVLKNDILSFRDVSDFNDRLQAYDDRDQAIIIHLWLDTLSRQPQLNEALRQWIETQTANQQRVMATLLDHPEHALPLINIQDQAKATLKLLTISQLQGDFSTLWQQGQVVWADWLNNKSLHYAAFIQWLKTQSSQTNEQVIQQLEGDHAWSLLPDNQVYFILLQSNPSAQLAVQLLSQSTDEFTYQFLHHMPAFMDEFDGLSALEVALQKSELNSQSLFVLAAHYTNNPKAQAMIEKAFDSPVQKWHALAVIDKINDRHFRAKLHQRFETQQTAFAKTAMQVLAKGDAQ</sequence>
<name>A0ABP3X1R6_9ALTE</name>
<organism evidence="1 2">
    <name type="scientific">Aliiglaciecola litoralis</name>
    <dbReference type="NCBI Taxonomy" id="582857"/>
    <lineage>
        <taxon>Bacteria</taxon>
        <taxon>Pseudomonadati</taxon>
        <taxon>Pseudomonadota</taxon>
        <taxon>Gammaproteobacteria</taxon>
        <taxon>Alteromonadales</taxon>
        <taxon>Alteromonadaceae</taxon>
        <taxon>Aliiglaciecola</taxon>
    </lineage>
</organism>
<evidence type="ECO:0008006" key="3">
    <source>
        <dbReference type="Google" id="ProtNLM"/>
    </source>
</evidence>
<gene>
    <name evidence="1" type="ORF">GCM10009114_25410</name>
</gene>
<evidence type="ECO:0000313" key="1">
    <source>
        <dbReference type="EMBL" id="GAA0857890.1"/>
    </source>
</evidence>
<comment type="caution">
    <text evidence="1">The sequence shown here is derived from an EMBL/GenBank/DDBJ whole genome shotgun (WGS) entry which is preliminary data.</text>
</comment>
<protein>
    <recommendedName>
        <fullName evidence="3">HEAT repeat-containing protein</fullName>
    </recommendedName>
</protein>
<dbReference type="Proteomes" id="UP001500359">
    <property type="component" value="Unassembled WGS sequence"/>
</dbReference>
<accession>A0ABP3X1R6</accession>
<keyword evidence="2" id="KW-1185">Reference proteome</keyword>
<dbReference type="EMBL" id="BAAAFD010000007">
    <property type="protein sequence ID" value="GAA0857890.1"/>
    <property type="molecule type" value="Genomic_DNA"/>
</dbReference>